<gene>
    <name evidence="2" type="ORF">Salat_1259700</name>
</gene>
<feature type="region of interest" description="Disordered" evidence="1">
    <location>
        <begin position="178"/>
        <end position="250"/>
    </location>
</feature>
<comment type="caution">
    <text evidence="2">The sequence shown here is derived from an EMBL/GenBank/DDBJ whole genome shotgun (WGS) entry which is preliminary data.</text>
</comment>
<name>A0AAE2CPC6_9LAMI</name>
<feature type="compositionally biased region" description="Low complexity" evidence="1">
    <location>
        <begin position="206"/>
        <end position="220"/>
    </location>
</feature>
<keyword evidence="3" id="KW-1185">Reference proteome</keyword>
<feature type="region of interest" description="Disordered" evidence="1">
    <location>
        <begin position="122"/>
        <end position="145"/>
    </location>
</feature>
<evidence type="ECO:0000313" key="3">
    <source>
        <dbReference type="Proteomes" id="UP001293254"/>
    </source>
</evidence>
<organism evidence="2 3">
    <name type="scientific">Sesamum alatum</name>
    <dbReference type="NCBI Taxonomy" id="300844"/>
    <lineage>
        <taxon>Eukaryota</taxon>
        <taxon>Viridiplantae</taxon>
        <taxon>Streptophyta</taxon>
        <taxon>Embryophyta</taxon>
        <taxon>Tracheophyta</taxon>
        <taxon>Spermatophyta</taxon>
        <taxon>Magnoliopsida</taxon>
        <taxon>eudicotyledons</taxon>
        <taxon>Gunneridae</taxon>
        <taxon>Pentapetalae</taxon>
        <taxon>asterids</taxon>
        <taxon>lamiids</taxon>
        <taxon>Lamiales</taxon>
        <taxon>Pedaliaceae</taxon>
        <taxon>Sesamum</taxon>
    </lineage>
</organism>
<protein>
    <submittedName>
        <fullName evidence="2">Uncharacterized protein</fullName>
    </submittedName>
</protein>
<dbReference type="EMBL" id="JACGWO010000004">
    <property type="protein sequence ID" value="KAK4429591.1"/>
    <property type="molecule type" value="Genomic_DNA"/>
</dbReference>
<evidence type="ECO:0000256" key="1">
    <source>
        <dbReference type="SAM" id="MobiDB-lite"/>
    </source>
</evidence>
<feature type="region of interest" description="Disordered" evidence="1">
    <location>
        <begin position="26"/>
        <end position="88"/>
    </location>
</feature>
<reference evidence="2" key="2">
    <citation type="journal article" date="2024" name="Plant">
        <title>Genomic evolution and insights into agronomic trait innovations of Sesamum species.</title>
        <authorList>
            <person name="Miao H."/>
            <person name="Wang L."/>
            <person name="Qu L."/>
            <person name="Liu H."/>
            <person name="Sun Y."/>
            <person name="Le M."/>
            <person name="Wang Q."/>
            <person name="Wei S."/>
            <person name="Zheng Y."/>
            <person name="Lin W."/>
            <person name="Duan Y."/>
            <person name="Cao H."/>
            <person name="Xiong S."/>
            <person name="Wang X."/>
            <person name="Wei L."/>
            <person name="Li C."/>
            <person name="Ma Q."/>
            <person name="Ju M."/>
            <person name="Zhao R."/>
            <person name="Li G."/>
            <person name="Mu C."/>
            <person name="Tian Q."/>
            <person name="Mei H."/>
            <person name="Zhang T."/>
            <person name="Gao T."/>
            <person name="Zhang H."/>
        </authorList>
    </citation>
    <scope>NUCLEOTIDE SEQUENCE</scope>
    <source>
        <strain evidence="2">3651</strain>
    </source>
</reference>
<dbReference type="AlphaFoldDB" id="A0AAE2CPC6"/>
<accession>A0AAE2CPC6</accession>
<sequence>MFDPGTQSSDTHDHRNLSYVNELEHNHESIEGLLQLRPSHHQESMDSDQYSGETSPPLWKTCSPSPQKSPSHPLLSHHNHRSLSPDSRAQAIARGQWELMEMVKNMPESSYELTLKDLVEHRSVEPQAPEKEHRRPGAVKEKRREIGRKYERNAMGLEKKGVFLNVVFPVSLESRKNQKFGRGKVSPKPEGLKGGGERDWWKKRFTGSSDSDGSRTSGSTGSSGGDRGGGRKRHGVLTGCWPFSHTRGSK</sequence>
<dbReference type="PANTHER" id="PTHR34193:SF1">
    <property type="entry name" value="EXPRESSED PROTEIN"/>
    <property type="match status" value="1"/>
</dbReference>
<reference evidence="2" key="1">
    <citation type="submission" date="2020-06" db="EMBL/GenBank/DDBJ databases">
        <authorList>
            <person name="Li T."/>
            <person name="Hu X."/>
            <person name="Zhang T."/>
            <person name="Song X."/>
            <person name="Zhang H."/>
            <person name="Dai N."/>
            <person name="Sheng W."/>
            <person name="Hou X."/>
            <person name="Wei L."/>
        </authorList>
    </citation>
    <scope>NUCLEOTIDE SEQUENCE</scope>
    <source>
        <strain evidence="2">3651</strain>
        <tissue evidence="2">Leaf</tissue>
    </source>
</reference>
<evidence type="ECO:0000313" key="2">
    <source>
        <dbReference type="EMBL" id="KAK4429591.1"/>
    </source>
</evidence>
<proteinExistence type="predicted"/>
<dbReference type="Proteomes" id="UP001293254">
    <property type="component" value="Unassembled WGS sequence"/>
</dbReference>
<dbReference type="PANTHER" id="PTHR34193">
    <property type="entry name" value="OS11G0199801 PROTEIN"/>
    <property type="match status" value="1"/>
</dbReference>
<feature type="compositionally biased region" description="Low complexity" evidence="1">
    <location>
        <begin position="63"/>
        <end position="74"/>
    </location>
</feature>